<sequence>MKKLLFVLFAASTAFVSCEKSLGENEYEVTGTIGDTIYNGKKVYLEKQGGYMGFVPVDTAVVENGKFVFKDTVSGPSLHFISFEDKPQEKANFILERGRITIDINTDTIYKSVQGGSFNNEKLHDYYTKTMANNNKMRDFQKENQSVMMKARQENDTATMNKLQKDYEALTKDMETTNKEFVKNNPKAYVNVFIIKQLLGSGNAERAEVEELYNNLDAEVKKTKDAKEIEEMLAKMKETEEAQAKVSEGKVAPDFSAPNPEGQTVSLKDAMGKVTIIDFWASWCGPCRKENPNVVAMYNELHDKGLNIIGVSLDKNAEAWKKAIADDNLTWTHISHLKHWEDPIAAQYGVRSIPATFVLDENGTIVAKNLRGEELKAKVKELLNK</sequence>
<keyword evidence="3" id="KW-1015">Disulfide bond</keyword>
<feature type="coiled-coil region" evidence="5">
    <location>
        <begin position="206"/>
        <end position="242"/>
    </location>
</feature>
<dbReference type="Proteomes" id="UP000615760">
    <property type="component" value="Unassembled WGS sequence"/>
</dbReference>
<dbReference type="Gene3D" id="3.40.30.10">
    <property type="entry name" value="Glutaredoxin"/>
    <property type="match status" value="1"/>
</dbReference>
<dbReference type="InterPro" id="IPR017937">
    <property type="entry name" value="Thioredoxin_CS"/>
</dbReference>
<evidence type="ECO:0000313" key="8">
    <source>
        <dbReference type="Proteomes" id="UP000615760"/>
    </source>
</evidence>
<dbReference type="RefSeq" id="WP_188621243.1">
    <property type="nucleotide sequence ID" value="NZ_BMJE01000005.1"/>
</dbReference>
<keyword evidence="4" id="KW-0676">Redox-active center</keyword>
<evidence type="ECO:0000259" key="6">
    <source>
        <dbReference type="PROSITE" id="PS51352"/>
    </source>
</evidence>
<proteinExistence type="predicted"/>
<gene>
    <name evidence="7" type="ORF">GCM10007424_20970</name>
</gene>
<name>A0ABQ1JWS6_9FLAO</name>
<dbReference type="PROSITE" id="PS51352">
    <property type="entry name" value="THIOREDOXIN_2"/>
    <property type="match status" value="1"/>
</dbReference>
<evidence type="ECO:0000256" key="1">
    <source>
        <dbReference type="ARBA" id="ARBA00004196"/>
    </source>
</evidence>
<dbReference type="PROSITE" id="PS51257">
    <property type="entry name" value="PROKAR_LIPOPROTEIN"/>
    <property type="match status" value="1"/>
</dbReference>
<evidence type="ECO:0000256" key="3">
    <source>
        <dbReference type="ARBA" id="ARBA00023157"/>
    </source>
</evidence>
<reference evidence="8" key="1">
    <citation type="journal article" date="2019" name="Int. J. Syst. Evol. Microbiol.">
        <title>The Global Catalogue of Microorganisms (GCM) 10K type strain sequencing project: providing services to taxonomists for standard genome sequencing and annotation.</title>
        <authorList>
            <consortium name="The Broad Institute Genomics Platform"/>
            <consortium name="The Broad Institute Genome Sequencing Center for Infectious Disease"/>
            <person name="Wu L."/>
            <person name="Ma J."/>
        </authorList>
    </citation>
    <scope>NUCLEOTIDE SEQUENCE [LARGE SCALE GENOMIC DNA]</scope>
    <source>
        <strain evidence="8">CGMCC 1.15461</strain>
    </source>
</reference>
<evidence type="ECO:0000256" key="5">
    <source>
        <dbReference type="SAM" id="Coils"/>
    </source>
</evidence>
<keyword evidence="2" id="KW-0201">Cytochrome c-type biogenesis</keyword>
<dbReference type="InterPro" id="IPR036249">
    <property type="entry name" value="Thioredoxin-like_sf"/>
</dbReference>
<dbReference type="SUPFAM" id="SSF52833">
    <property type="entry name" value="Thioredoxin-like"/>
    <property type="match status" value="1"/>
</dbReference>
<dbReference type="InterPro" id="IPR025380">
    <property type="entry name" value="DUF4369"/>
</dbReference>
<dbReference type="CDD" id="cd02966">
    <property type="entry name" value="TlpA_like_family"/>
    <property type="match status" value="1"/>
</dbReference>
<dbReference type="EMBL" id="BMJE01000005">
    <property type="protein sequence ID" value="GGB80680.1"/>
    <property type="molecule type" value="Genomic_DNA"/>
</dbReference>
<dbReference type="PANTHER" id="PTHR42852:SF6">
    <property type="entry name" value="THIOL:DISULFIDE INTERCHANGE PROTEIN DSBE"/>
    <property type="match status" value="1"/>
</dbReference>
<dbReference type="InterPro" id="IPR013766">
    <property type="entry name" value="Thioredoxin_domain"/>
</dbReference>
<keyword evidence="5" id="KW-0175">Coiled coil</keyword>
<comment type="subcellular location">
    <subcellularLocation>
        <location evidence="1">Cell envelope</location>
    </subcellularLocation>
</comment>
<organism evidence="7 8">
    <name type="scientific">Flavobacterium suaedae</name>
    <dbReference type="NCBI Taxonomy" id="1767027"/>
    <lineage>
        <taxon>Bacteria</taxon>
        <taxon>Pseudomonadati</taxon>
        <taxon>Bacteroidota</taxon>
        <taxon>Flavobacteriia</taxon>
        <taxon>Flavobacteriales</taxon>
        <taxon>Flavobacteriaceae</taxon>
        <taxon>Flavobacterium</taxon>
    </lineage>
</organism>
<accession>A0ABQ1JWS6</accession>
<evidence type="ECO:0000313" key="7">
    <source>
        <dbReference type="EMBL" id="GGB80680.1"/>
    </source>
</evidence>
<dbReference type="Pfam" id="PF00578">
    <property type="entry name" value="AhpC-TSA"/>
    <property type="match status" value="1"/>
</dbReference>
<dbReference type="InterPro" id="IPR050553">
    <property type="entry name" value="Thioredoxin_ResA/DsbE_sf"/>
</dbReference>
<protein>
    <submittedName>
        <fullName evidence="7">Thiol:disulfide interchange protein</fullName>
    </submittedName>
</protein>
<keyword evidence="8" id="KW-1185">Reference proteome</keyword>
<dbReference type="PANTHER" id="PTHR42852">
    <property type="entry name" value="THIOL:DISULFIDE INTERCHANGE PROTEIN DSBE"/>
    <property type="match status" value="1"/>
</dbReference>
<evidence type="ECO:0000256" key="4">
    <source>
        <dbReference type="ARBA" id="ARBA00023284"/>
    </source>
</evidence>
<dbReference type="Pfam" id="PF14289">
    <property type="entry name" value="DUF4369"/>
    <property type="match status" value="1"/>
</dbReference>
<evidence type="ECO:0000256" key="2">
    <source>
        <dbReference type="ARBA" id="ARBA00022748"/>
    </source>
</evidence>
<comment type="caution">
    <text evidence="7">The sequence shown here is derived from an EMBL/GenBank/DDBJ whole genome shotgun (WGS) entry which is preliminary data.</text>
</comment>
<feature type="domain" description="Thioredoxin" evidence="6">
    <location>
        <begin position="246"/>
        <end position="385"/>
    </location>
</feature>
<dbReference type="InterPro" id="IPR000866">
    <property type="entry name" value="AhpC/TSA"/>
</dbReference>
<dbReference type="PROSITE" id="PS00194">
    <property type="entry name" value="THIOREDOXIN_1"/>
    <property type="match status" value="1"/>
</dbReference>